<sequence>MSSGDKHRKGLVKNNFVWQKKKITGCPSIRKRCWIENRNLLNCVVIPISGRRTSKGLMSEQGKPRSIHGFERARLQQMKILLVDQQNILTIIAALTVELEQVRKAQADWQMQMQQQIMREHLSRKNVNSADEETESE</sequence>
<reference evidence="1 2" key="1">
    <citation type="journal article" date="2024" name="Plant Biotechnol. J.">
        <title>Dendrobium thyrsiflorum genome and its molecular insights into genes involved in important horticultural traits.</title>
        <authorList>
            <person name="Chen B."/>
            <person name="Wang J.Y."/>
            <person name="Zheng P.J."/>
            <person name="Li K.L."/>
            <person name="Liang Y.M."/>
            <person name="Chen X.F."/>
            <person name="Zhang C."/>
            <person name="Zhao X."/>
            <person name="He X."/>
            <person name="Zhang G.Q."/>
            <person name="Liu Z.J."/>
            <person name="Xu Q."/>
        </authorList>
    </citation>
    <scope>NUCLEOTIDE SEQUENCE [LARGE SCALE GENOMIC DNA]</scope>
    <source>
        <strain evidence="1">GZMU011</strain>
    </source>
</reference>
<protein>
    <submittedName>
        <fullName evidence="1">Uncharacterized protein</fullName>
    </submittedName>
</protein>
<dbReference type="EMBL" id="JANQDX010000004">
    <property type="protein sequence ID" value="KAL0925542.1"/>
    <property type="molecule type" value="Genomic_DNA"/>
</dbReference>
<accession>A0ABD0VS60</accession>
<organism evidence="1 2">
    <name type="scientific">Dendrobium thyrsiflorum</name>
    <name type="common">Pinecone-like raceme dendrobium</name>
    <name type="synonym">Orchid</name>
    <dbReference type="NCBI Taxonomy" id="117978"/>
    <lineage>
        <taxon>Eukaryota</taxon>
        <taxon>Viridiplantae</taxon>
        <taxon>Streptophyta</taxon>
        <taxon>Embryophyta</taxon>
        <taxon>Tracheophyta</taxon>
        <taxon>Spermatophyta</taxon>
        <taxon>Magnoliopsida</taxon>
        <taxon>Liliopsida</taxon>
        <taxon>Asparagales</taxon>
        <taxon>Orchidaceae</taxon>
        <taxon>Epidendroideae</taxon>
        <taxon>Malaxideae</taxon>
        <taxon>Dendrobiinae</taxon>
        <taxon>Dendrobium</taxon>
    </lineage>
</organism>
<keyword evidence="2" id="KW-1185">Reference proteome</keyword>
<dbReference type="AlphaFoldDB" id="A0ABD0VS60"/>
<name>A0ABD0VS60_DENTH</name>
<gene>
    <name evidence="1" type="ORF">M5K25_003888</name>
</gene>
<evidence type="ECO:0000313" key="2">
    <source>
        <dbReference type="Proteomes" id="UP001552299"/>
    </source>
</evidence>
<evidence type="ECO:0000313" key="1">
    <source>
        <dbReference type="EMBL" id="KAL0925542.1"/>
    </source>
</evidence>
<dbReference type="Proteomes" id="UP001552299">
    <property type="component" value="Unassembled WGS sequence"/>
</dbReference>
<proteinExistence type="predicted"/>
<comment type="caution">
    <text evidence="1">The sequence shown here is derived from an EMBL/GenBank/DDBJ whole genome shotgun (WGS) entry which is preliminary data.</text>
</comment>